<dbReference type="InterPro" id="IPR050105">
    <property type="entry name" value="MoCo_biosynth_MoaA/MoaC"/>
</dbReference>
<dbReference type="UniPathway" id="UPA00344"/>
<dbReference type="GO" id="GO:1904047">
    <property type="term" value="F:S-adenosyl-L-methionine binding"/>
    <property type="evidence" value="ECO:0007669"/>
    <property type="project" value="UniProtKB-UniRule"/>
</dbReference>
<dbReference type="SFLD" id="SFLDG01383">
    <property type="entry name" value="cyclic_pyranopterin_phosphate"/>
    <property type="match status" value="1"/>
</dbReference>
<dbReference type="SFLD" id="SFLDG01386">
    <property type="entry name" value="main_SPASM_domain-containing"/>
    <property type="match status" value="1"/>
</dbReference>
<feature type="binding site" evidence="12">
    <location>
        <position position="36"/>
    </location>
    <ligand>
        <name>[4Fe-4S] cluster</name>
        <dbReference type="ChEBI" id="CHEBI:49883"/>
        <label>1</label>
        <note>4Fe-4S-S-AdoMet</note>
    </ligand>
</feature>
<dbReference type="InterPro" id="IPR007197">
    <property type="entry name" value="rSAM"/>
</dbReference>
<dbReference type="Pfam" id="PF04055">
    <property type="entry name" value="Radical_SAM"/>
    <property type="match status" value="1"/>
</dbReference>
<feature type="binding site" evidence="12">
    <location>
        <position position="29"/>
    </location>
    <ligand>
        <name>[4Fe-4S] cluster</name>
        <dbReference type="ChEBI" id="CHEBI:49883"/>
        <label>1</label>
        <note>4Fe-4S-S-AdoMet</note>
    </ligand>
</feature>
<comment type="cofactor">
    <cofactor evidence="12">
        <name>[4Fe-4S] cluster</name>
        <dbReference type="ChEBI" id="CHEBI:49883"/>
    </cofactor>
    <text evidence="12">Binds 2 [4Fe-4S] clusters. Binds 1 [4Fe-4S] cluster coordinated with 3 cysteines and an exchangeable S-adenosyl-L-methionine and 1 [4Fe-4S] cluster coordinated with 3 cysteines and the GTP-derived substrate.</text>
</comment>
<keyword evidence="7 12" id="KW-0411">Iron-sulfur</keyword>
<keyword evidence="9 12" id="KW-0501">Molybdenum cofactor biosynthesis</keyword>
<feature type="binding site" evidence="12">
    <location>
        <position position="164"/>
    </location>
    <ligand>
        <name>GTP</name>
        <dbReference type="ChEBI" id="CHEBI:37565"/>
    </ligand>
</feature>
<dbReference type="SFLD" id="SFLDS00029">
    <property type="entry name" value="Radical_SAM"/>
    <property type="match status" value="1"/>
</dbReference>
<feature type="binding site" evidence="12">
    <location>
        <begin position="266"/>
        <end position="268"/>
    </location>
    <ligand>
        <name>GTP</name>
        <dbReference type="ChEBI" id="CHEBI:37565"/>
    </ligand>
</feature>
<evidence type="ECO:0000256" key="10">
    <source>
        <dbReference type="ARBA" id="ARBA00023239"/>
    </source>
</evidence>
<dbReference type="NCBIfam" id="NF001199">
    <property type="entry name" value="PRK00164.2-1"/>
    <property type="match status" value="1"/>
</dbReference>
<feature type="binding site" evidence="12">
    <location>
        <position position="76"/>
    </location>
    <ligand>
        <name>S-adenosyl-L-methionine</name>
        <dbReference type="ChEBI" id="CHEBI:59789"/>
    </ligand>
</feature>
<evidence type="ECO:0000256" key="5">
    <source>
        <dbReference type="ARBA" id="ARBA00022741"/>
    </source>
</evidence>
<evidence type="ECO:0000313" key="15">
    <source>
        <dbReference type="Proteomes" id="UP000525298"/>
    </source>
</evidence>
<comment type="pathway">
    <text evidence="12">Cofactor biosynthesis; molybdopterin biosynthesis.</text>
</comment>
<dbReference type="InterPro" id="IPR010505">
    <property type="entry name" value="MoaA_twitch"/>
</dbReference>
<dbReference type="PROSITE" id="PS51918">
    <property type="entry name" value="RADICAL_SAM"/>
    <property type="match status" value="1"/>
</dbReference>
<evidence type="ECO:0000256" key="12">
    <source>
        <dbReference type="HAMAP-Rule" id="MF_01225"/>
    </source>
</evidence>
<feature type="binding site" evidence="12">
    <location>
        <position position="127"/>
    </location>
    <ligand>
        <name>S-adenosyl-L-methionine</name>
        <dbReference type="ChEBI" id="CHEBI:59789"/>
    </ligand>
</feature>
<evidence type="ECO:0000256" key="1">
    <source>
        <dbReference type="ARBA" id="ARBA00012167"/>
    </source>
</evidence>
<feature type="binding site" evidence="12">
    <location>
        <position position="278"/>
    </location>
    <ligand>
        <name>[4Fe-4S] cluster</name>
        <dbReference type="ChEBI" id="CHEBI:49883"/>
        <label>2</label>
        <note>4Fe-4S-substrate</note>
    </ligand>
</feature>
<feature type="binding site" evidence="12">
    <location>
        <position position="198"/>
    </location>
    <ligand>
        <name>S-adenosyl-L-methionine</name>
        <dbReference type="ChEBI" id="CHEBI:59789"/>
    </ligand>
</feature>
<dbReference type="PROSITE" id="PS01305">
    <property type="entry name" value="MOAA_NIFB_PQQE"/>
    <property type="match status" value="1"/>
</dbReference>
<comment type="similarity">
    <text evidence="12">Belongs to the radical SAM superfamily. MoaA family.</text>
</comment>
<evidence type="ECO:0000256" key="2">
    <source>
        <dbReference type="ARBA" id="ARBA00022485"/>
    </source>
</evidence>
<feature type="binding site" evidence="12">
    <location>
        <position position="261"/>
    </location>
    <ligand>
        <name>[4Fe-4S] cluster</name>
        <dbReference type="ChEBI" id="CHEBI:49883"/>
        <label>2</label>
        <note>4Fe-4S-substrate</note>
    </ligand>
</feature>
<dbReference type="InterPro" id="IPR040064">
    <property type="entry name" value="MoaA-like"/>
</dbReference>
<feature type="binding site" evidence="12">
    <location>
        <position position="72"/>
    </location>
    <ligand>
        <name>GTP</name>
        <dbReference type="ChEBI" id="CHEBI:37565"/>
    </ligand>
</feature>
<evidence type="ECO:0000256" key="11">
    <source>
        <dbReference type="ARBA" id="ARBA00048697"/>
    </source>
</evidence>
<dbReference type="GO" id="GO:0061798">
    <property type="term" value="F:GTP 3',8'-cyclase activity"/>
    <property type="evidence" value="ECO:0007669"/>
    <property type="project" value="UniProtKB-UniRule"/>
</dbReference>
<dbReference type="NCBIfam" id="TIGR02666">
    <property type="entry name" value="moaA"/>
    <property type="match status" value="1"/>
</dbReference>
<dbReference type="Proteomes" id="UP000525298">
    <property type="component" value="Unassembled WGS sequence"/>
</dbReference>
<keyword evidence="8 12" id="KW-0342">GTP-binding</keyword>
<dbReference type="PANTHER" id="PTHR22960:SF0">
    <property type="entry name" value="MOLYBDENUM COFACTOR BIOSYNTHESIS PROTEIN 1"/>
    <property type="match status" value="1"/>
</dbReference>
<evidence type="ECO:0000256" key="6">
    <source>
        <dbReference type="ARBA" id="ARBA00023004"/>
    </source>
</evidence>
<keyword evidence="2 12" id="KW-0004">4Fe-4S</keyword>
<dbReference type="InterPro" id="IPR000385">
    <property type="entry name" value="MoaA_NifB_PqqE_Fe-S-bd_CS"/>
</dbReference>
<feature type="binding site" evidence="12">
    <location>
        <position position="33"/>
    </location>
    <ligand>
        <name>[4Fe-4S] cluster</name>
        <dbReference type="ChEBI" id="CHEBI:49883"/>
        <label>1</label>
        <note>4Fe-4S-S-AdoMet</note>
    </ligand>
</feature>
<comment type="function">
    <text evidence="12">Catalyzes the cyclization of GTP to (8S)-3',8-cyclo-7,8-dihydroguanosine 5'-triphosphate.</text>
</comment>
<accession>A0A7W0CAX7</accession>
<gene>
    <name evidence="12" type="primary">moaA</name>
    <name evidence="14" type="ORF">HNR65_002651</name>
</gene>
<sequence>MHNSLPQQTLVDSYHRHINYLRISITDRCNLRCCYCAPGWPIEKMPHESILRYEEILRVVRVGVSLGIVKARVTGGEPFVRKGCCDFLEELTRIPGLSDISVTTNGVMLKRHLPRLREIGIRRLNISLDTLQPEKYKQITGVHAFSRVWDSIETALEMGFSPVKINAVALNGVNDNELTELARLTYAYPVHVRFIEQMPFGEASFSDHTPLLAPEIHNRLQRVAPLEPVNRQKNDGPARRYRFAGALGEIGLITAVSRHFCRECNRLRLTADGRLRACLLSNQTTDIKTALRNKVSDKTLAGIFLEAVASKPEQHNLQTRQATGLNRMNTIGG</sequence>
<evidence type="ECO:0000256" key="9">
    <source>
        <dbReference type="ARBA" id="ARBA00023150"/>
    </source>
</evidence>
<evidence type="ECO:0000256" key="7">
    <source>
        <dbReference type="ARBA" id="ARBA00023014"/>
    </source>
</evidence>
<dbReference type="SUPFAM" id="SSF102114">
    <property type="entry name" value="Radical SAM enzymes"/>
    <property type="match status" value="1"/>
</dbReference>
<dbReference type="EC" id="4.1.99.22" evidence="1 12"/>
<dbReference type="CDD" id="cd21117">
    <property type="entry name" value="Twitch_MoaA"/>
    <property type="match status" value="1"/>
</dbReference>
<evidence type="ECO:0000256" key="8">
    <source>
        <dbReference type="ARBA" id="ARBA00023134"/>
    </source>
</evidence>
<keyword evidence="6 12" id="KW-0408">Iron</keyword>
<dbReference type="AlphaFoldDB" id="A0A7W0CAX7"/>
<dbReference type="InterPro" id="IPR013785">
    <property type="entry name" value="Aldolase_TIM"/>
</dbReference>
<dbReference type="GO" id="GO:0006777">
    <property type="term" value="P:Mo-molybdopterin cofactor biosynthetic process"/>
    <property type="evidence" value="ECO:0007669"/>
    <property type="project" value="UniProtKB-UniRule"/>
</dbReference>
<dbReference type="Gene3D" id="3.20.20.70">
    <property type="entry name" value="Aldolase class I"/>
    <property type="match status" value="1"/>
</dbReference>
<feature type="binding site" evidence="12">
    <location>
        <position position="35"/>
    </location>
    <ligand>
        <name>S-adenosyl-L-methionine</name>
        <dbReference type="ChEBI" id="CHEBI:59789"/>
    </ligand>
</feature>
<dbReference type="GO" id="GO:0061799">
    <property type="term" value="F:cyclic pyranopterin monophosphate synthase activity"/>
    <property type="evidence" value="ECO:0007669"/>
    <property type="project" value="TreeGrafter"/>
</dbReference>
<evidence type="ECO:0000313" key="14">
    <source>
        <dbReference type="EMBL" id="MBA2882309.1"/>
    </source>
</evidence>
<dbReference type="GO" id="GO:0051539">
    <property type="term" value="F:4 iron, 4 sulfur cluster binding"/>
    <property type="evidence" value="ECO:0007669"/>
    <property type="project" value="UniProtKB-UniRule"/>
</dbReference>
<keyword evidence="4 12" id="KW-0479">Metal-binding</keyword>
<dbReference type="PANTHER" id="PTHR22960">
    <property type="entry name" value="MOLYBDOPTERIN COFACTOR SYNTHESIS PROTEIN A"/>
    <property type="match status" value="1"/>
</dbReference>
<dbReference type="InterPro" id="IPR013483">
    <property type="entry name" value="MoaA"/>
</dbReference>
<keyword evidence="15" id="KW-1185">Reference proteome</keyword>
<evidence type="ECO:0000256" key="4">
    <source>
        <dbReference type="ARBA" id="ARBA00022723"/>
    </source>
</evidence>
<dbReference type="InterPro" id="IPR006638">
    <property type="entry name" value="Elp3/MiaA/NifB-like_rSAM"/>
</dbReference>
<dbReference type="InterPro" id="IPR058240">
    <property type="entry name" value="rSAM_sf"/>
</dbReference>
<keyword evidence="5 12" id="KW-0547">Nucleotide-binding</keyword>
<comment type="catalytic activity">
    <reaction evidence="11 12">
        <text>GTP + AH2 + S-adenosyl-L-methionine = (8S)-3',8-cyclo-7,8-dihydroguanosine 5'-triphosphate + 5'-deoxyadenosine + L-methionine + A + H(+)</text>
        <dbReference type="Rhea" id="RHEA:49576"/>
        <dbReference type="ChEBI" id="CHEBI:13193"/>
        <dbReference type="ChEBI" id="CHEBI:15378"/>
        <dbReference type="ChEBI" id="CHEBI:17319"/>
        <dbReference type="ChEBI" id="CHEBI:17499"/>
        <dbReference type="ChEBI" id="CHEBI:37565"/>
        <dbReference type="ChEBI" id="CHEBI:57844"/>
        <dbReference type="ChEBI" id="CHEBI:59789"/>
        <dbReference type="ChEBI" id="CHEBI:131766"/>
        <dbReference type="EC" id="4.1.99.22"/>
    </reaction>
</comment>
<evidence type="ECO:0000256" key="3">
    <source>
        <dbReference type="ARBA" id="ARBA00022691"/>
    </source>
</evidence>
<evidence type="ECO:0000259" key="13">
    <source>
        <dbReference type="PROSITE" id="PS51918"/>
    </source>
</evidence>
<dbReference type="RefSeq" id="WP_181551947.1">
    <property type="nucleotide sequence ID" value="NZ_JACDUS010000008.1"/>
</dbReference>
<dbReference type="Pfam" id="PF06463">
    <property type="entry name" value="Mob_synth_C"/>
    <property type="match status" value="1"/>
</dbReference>
<dbReference type="SFLD" id="SFLDG01067">
    <property type="entry name" value="SPASM/twitch_domain_containing"/>
    <property type="match status" value="1"/>
</dbReference>
<feature type="binding site" evidence="12">
    <location>
        <position position="103"/>
    </location>
    <ligand>
        <name>GTP</name>
        <dbReference type="ChEBI" id="CHEBI:37565"/>
    </ligand>
</feature>
<dbReference type="GO" id="GO:0046872">
    <property type="term" value="F:metal ion binding"/>
    <property type="evidence" value="ECO:0007669"/>
    <property type="project" value="UniProtKB-KW"/>
</dbReference>
<dbReference type="EMBL" id="JACDUS010000008">
    <property type="protein sequence ID" value="MBA2882309.1"/>
    <property type="molecule type" value="Genomic_DNA"/>
</dbReference>
<dbReference type="CDD" id="cd01335">
    <property type="entry name" value="Radical_SAM"/>
    <property type="match status" value="1"/>
</dbReference>
<proteinExistence type="inferred from homology"/>
<comment type="caution">
    <text evidence="14">The sequence shown here is derived from an EMBL/GenBank/DDBJ whole genome shotgun (WGS) entry which is preliminary data.</text>
</comment>
<keyword evidence="3 12" id="KW-0949">S-adenosyl-L-methionine</keyword>
<organism evidence="14 15">
    <name type="scientific">Desulfosalsimonas propionicica</name>
    <dbReference type="NCBI Taxonomy" id="332175"/>
    <lineage>
        <taxon>Bacteria</taxon>
        <taxon>Pseudomonadati</taxon>
        <taxon>Thermodesulfobacteriota</taxon>
        <taxon>Desulfobacteria</taxon>
        <taxon>Desulfobacterales</taxon>
        <taxon>Desulfosalsimonadaceae</taxon>
        <taxon>Desulfosalsimonas</taxon>
    </lineage>
</organism>
<reference evidence="14 15" key="1">
    <citation type="submission" date="2020-07" db="EMBL/GenBank/DDBJ databases">
        <title>Genomic Encyclopedia of Type Strains, Phase IV (KMG-IV): sequencing the most valuable type-strain genomes for metagenomic binning, comparative biology and taxonomic classification.</title>
        <authorList>
            <person name="Goeker M."/>
        </authorList>
    </citation>
    <scope>NUCLEOTIDE SEQUENCE [LARGE SCALE GENOMIC DNA]</scope>
    <source>
        <strain evidence="14 15">DSM 17721</strain>
    </source>
</reference>
<feature type="domain" description="Radical SAM core" evidence="13">
    <location>
        <begin position="13"/>
        <end position="238"/>
    </location>
</feature>
<keyword evidence="10 12" id="KW-0456">Lyase</keyword>
<comment type="subunit">
    <text evidence="12">Monomer and homodimer.</text>
</comment>
<feature type="binding site" evidence="12">
    <location>
        <position position="22"/>
    </location>
    <ligand>
        <name>GTP</name>
        <dbReference type="ChEBI" id="CHEBI:37565"/>
    </ligand>
</feature>
<dbReference type="GO" id="GO:0005525">
    <property type="term" value="F:GTP binding"/>
    <property type="evidence" value="ECO:0007669"/>
    <property type="project" value="UniProtKB-UniRule"/>
</dbReference>
<name>A0A7W0CAX7_9BACT</name>
<protein>
    <recommendedName>
        <fullName evidence="1 12">GTP 3',8-cyclase</fullName>
        <ecNumber evidence="1 12">4.1.99.22</ecNumber>
    </recommendedName>
    <alternativeName>
        <fullName evidence="12">Molybdenum cofactor biosynthesis protein A</fullName>
    </alternativeName>
</protein>
<dbReference type="SMART" id="SM00729">
    <property type="entry name" value="Elp3"/>
    <property type="match status" value="1"/>
</dbReference>
<feature type="binding site" evidence="12">
    <location>
        <position position="264"/>
    </location>
    <ligand>
        <name>[4Fe-4S] cluster</name>
        <dbReference type="ChEBI" id="CHEBI:49883"/>
        <label>2</label>
        <note>4Fe-4S-substrate</note>
    </ligand>
</feature>
<dbReference type="HAMAP" id="MF_01225_B">
    <property type="entry name" value="MoaA_B"/>
    <property type="match status" value="1"/>
</dbReference>